<dbReference type="EMBL" id="UINC01099749">
    <property type="protein sequence ID" value="SVC59257.1"/>
    <property type="molecule type" value="Genomic_DNA"/>
</dbReference>
<protein>
    <submittedName>
        <fullName evidence="1">Uncharacterized protein</fullName>
    </submittedName>
</protein>
<sequence length="26" mass="2738">MRHFLLILAVAALVGCGGGKKNLVEK</sequence>
<name>A0A382NG93_9ZZZZ</name>
<reference evidence="1" key="1">
    <citation type="submission" date="2018-05" db="EMBL/GenBank/DDBJ databases">
        <authorList>
            <person name="Lanie J.A."/>
            <person name="Ng W.-L."/>
            <person name="Kazmierczak K.M."/>
            <person name="Andrzejewski T.M."/>
            <person name="Davidsen T.M."/>
            <person name="Wayne K.J."/>
            <person name="Tettelin H."/>
            <person name="Glass J.I."/>
            <person name="Rusch D."/>
            <person name="Podicherti R."/>
            <person name="Tsui H.-C.T."/>
            <person name="Winkler M.E."/>
        </authorList>
    </citation>
    <scope>NUCLEOTIDE SEQUENCE</scope>
</reference>
<dbReference type="PROSITE" id="PS51257">
    <property type="entry name" value="PROKAR_LIPOPROTEIN"/>
    <property type="match status" value="1"/>
</dbReference>
<feature type="non-terminal residue" evidence="1">
    <location>
        <position position="26"/>
    </location>
</feature>
<dbReference type="AlphaFoldDB" id="A0A382NG93"/>
<gene>
    <name evidence="1" type="ORF">METZ01_LOCUS312111</name>
</gene>
<organism evidence="1">
    <name type="scientific">marine metagenome</name>
    <dbReference type="NCBI Taxonomy" id="408172"/>
    <lineage>
        <taxon>unclassified sequences</taxon>
        <taxon>metagenomes</taxon>
        <taxon>ecological metagenomes</taxon>
    </lineage>
</organism>
<accession>A0A382NG93</accession>
<proteinExistence type="predicted"/>
<evidence type="ECO:0000313" key="1">
    <source>
        <dbReference type="EMBL" id="SVC59257.1"/>
    </source>
</evidence>